<evidence type="ECO:0000259" key="2">
    <source>
        <dbReference type="Pfam" id="PF00534"/>
    </source>
</evidence>
<dbReference type="GO" id="GO:0009103">
    <property type="term" value="P:lipopolysaccharide biosynthetic process"/>
    <property type="evidence" value="ECO:0007669"/>
    <property type="project" value="TreeGrafter"/>
</dbReference>
<dbReference type="SUPFAM" id="SSF53756">
    <property type="entry name" value="UDP-Glycosyltransferase/glycogen phosphorylase"/>
    <property type="match status" value="1"/>
</dbReference>
<feature type="domain" description="Glycosyl transferase family 1" evidence="2">
    <location>
        <begin position="200"/>
        <end position="345"/>
    </location>
</feature>
<dbReference type="EMBL" id="PVBS01000001">
    <property type="protein sequence ID" value="PRD56481.1"/>
    <property type="molecule type" value="Genomic_DNA"/>
</dbReference>
<dbReference type="OrthoDB" id="9801609at2"/>
<organism evidence="3 4">
    <name type="scientific">Sphingobacterium gobiense</name>
    <dbReference type="NCBI Taxonomy" id="1382456"/>
    <lineage>
        <taxon>Bacteria</taxon>
        <taxon>Pseudomonadati</taxon>
        <taxon>Bacteroidota</taxon>
        <taxon>Sphingobacteriia</taxon>
        <taxon>Sphingobacteriales</taxon>
        <taxon>Sphingobacteriaceae</taxon>
        <taxon>Sphingobacterium</taxon>
    </lineage>
</organism>
<evidence type="ECO:0000313" key="3">
    <source>
        <dbReference type="EMBL" id="PRD56481.1"/>
    </source>
</evidence>
<evidence type="ECO:0000256" key="1">
    <source>
        <dbReference type="ARBA" id="ARBA00022679"/>
    </source>
</evidence>
<dbReference type="PANTHER" id="PTHR46401">
    <property type="entry name" value="GLYCOSYLTRANSFERASE WBBK-RELATED"/>
    <property type="match status" value="1"/>
</dbReference>
<protein>
    <submittedName>
        <fullName evidence="3">Glycosyltransferase</fullName>
    </submittedName>
</protein>
<keyword evidence="4" id="KW-1185">Reference proteome</keyword>
<dbReference type="Gene3D" id="3.40.50.2000">
    <property type="entry name" value="Glycogen Phosphorylase B"/>
    <property type="match status" value="1"/>
</dbReference>
<dbReference type="CDD" id="cd03809">
    <property type="entry name" value="GT4_MtfB-like"/>
    <property type="match status" value="1"/>
</dbReference>
<dbReference type="PANTHER" id="PTHR46401:SF2">
    <property type="entry name" value="GLYCOSYLTRANSFERASE WBBK-RELATED"/>
    <property type="match status" value="1"/>
</dbReference>
<dbReference type="InterPro" id="IPR001296">
    <property type="entry name" value="Glyco_trans_1"/>
</dbReference>
<gene>
    <name evidence="3" type="ORF">C5749_04360</name>
</gene>
<accession>A0A2S9JTK9</accession>
<sequence>MKTIVVSAVNIVEAGPLTILRDCLGAWSAWLEEHPDTYKFIAIVHQRSLVDFPHIEYIETQWPKQCWVNRLWYEYVSLKQVSKNIGSVDLWFSLHDTTPNVIAERQVVYCHNALFAYKWKWEDFLFAPKMTLLAMLTPFIYKPYIRRNRYLVVQQAWLGEAMSALFKMSPEKFIVAPPMLLQRIEDPEIGKTIMQPVRSFIYPASPNKHKNFEMICRALEIVEKQYNIQDIRVYITVGGDENKYAKWLRRKWGQLRALHFIGFLSKKELADYYRRCDVLIYPSKAESWGLPISEFAAFRKPMLLADLPYARETSAGSAQVSFFDPDKPEALAGLIKELYEGNMNRLNAVEERPIAEPTASNWNNLFSYLLPEHVHNNNDIL</sequence>
<dbReference type="GO" id="GO:0016757">
    <property type="term" value="F:glycosyltransferase activity"/>
    <property type="evidence" value="ECO:0007669"/>
    <property type="project" value="InterPro"/>
</dbReference>
<dbReference type="Pfam" id="PF00534">
    <property type="entry name" value="Glycos_transf_1"/>
    <property type="match status" value="1"/>
</dbReference>
<reference evidence="3 4" key="1">
    <citation type="submission" date="2018-02" db="EMBL/GenBank/DDBJ databases">
        <title>The draft genome of Sphingobacterium gobiense H7.</title>
        <authorList>
            <person name="Li L."/>
            <person name="Liu L."/>
            <person name="Zhang X."/>
            <person name="Wang T."/>
            <person name="Liang L."/>
        </authorList>
    </citation>
    <scope>NUCLEOTIDE SEQUENCE [LARGE SCALE GENOMIC DNA]</scope>
    <source>
        <strain evidence="3 4">ACCC 05757</strain>
    </source>
</reference>
<keyword evidence="1 3" id="KW-0808">Transferase</keyword>
<dbReference type="RefSeq" id="WP_105723332.1">
    <property type="nucleotide sequence ID" value="NZ_PVBS01000001.1"/>
</dbReference>
<dbReference type="AlphaFoldDB" id="A0A2S9JTK9"/>
<name>A0A2S9JTK9_9SPHI</name>
<dbReference type="Proteomes" id="UP000238642">
    <property type="component" value="Unassembled WGS sequence"/>
</dbReference>
<comment type="caution">
    <text evidence="3">The sequence shown here is derived from an EMBL/GenBank/DDBJ whole genome shotgun (WGS) entry which is preliminary data.</text>
</comment>
<proteinExistence type="predicted"/>
<evidence type="ECO:0000313" key="4">
    <source>
        <dbReference type="Proteomes" id="UP000238642"/>
    </source>
</evidence>